<gene>
    <name evidence="7" type="ORF">HF964_07175</name>
</gene>
<keyword evidence="8" id="KW-1185">Reference proteome</keyword>
<feature type="transmembrane region" description="Helical" evidence="6">
    <location>
        <begin position="179"/>
        <end position="195"/>
    </location>
</feature>
<evidence type="ECO:0000256" key="6">
    <source>
        <dbReference type="SAM" id="Phobius"/>
    </source>
</evidence>
<feature type="transmembrane region" description="Helical" evidence="6">
    <location>
        <begin position="306"/>
        <end position="326"/>
    </location>
</feature>
<dbReference type="InterPro" id="IPR002797">
    <property type="entry name" value="Polysacc_synth"/>
</dbReference>
<organism evidence="7 8">
    <name type="scientific">Periweissella fabalis</name>
    <dbReference type="NCBI Taxonomy" id="1070421"/>
    <lineage>
        <taxon>Bacteria</taxon>
        <taxon>Bacillati</taxon>
        <taxon>Bacillota</taxon>
        <taxon>Bacilli</taxon>
        <taxon>Lactobacillales</taxon>
        <taxon>Lactobacillaceae</taxon>
        <taxon>Periweissella</taxon>
    </lineage>
</organism>
<keyword evidence="2" id="KW-1003">Cell membrane</keyword>
<evidence type="ECO:0000256" key="5">
    <source>
        <dbReference type="ARBA" id="ARBA00023136"/>
    </source>
</evidence>
<evidence type="ECO:0000256" key="4">
    <source>
        <dbReference type="ARBA" id="ARBA00022989"/>
    </source>
</evidence>
<feature type="transmembrane region" description="Helical" evidence="6">
    <location>
        <begin position="347"/>
        <end position="367"/>
    </location>
</feature>
<feature type="transmembrane region" description="Helical" evidence="6">
    <location>
        <begin position="136"/>
        <end position="158"/>
    </location>
</feature>
<dbReference type="PIRSF" id="PIRSF038958">
    <property type="entry name" value="PG_synth_SpoVB"/>
    <property type="match status" value="1"/>
</dbReference>
<dbReference type="AlphaFoldDB" id="A0A7X6S308"/>
<keyword evidence="3 6" id="KW-0812">Transmembrane</keyword>
<dbReference type="InterPro" id="IPR024923">
    <property type="entry name" value="PG_synth_SpoVB"/>
</dbReference>
<feature type="transmembrane region" description="Helical" evidence="6">
    <location>
        <begin position="473"/>
        <end position="498"/>
    </location>
</feature>
<feature type="transmembrane region" description="Helical" evidence="6">
    <location>
        <begin position="510"/>
        <end position="529"/>
    </location>
</feature>
<feature type="transmembrane region" description="Helical" evidence="6">
    <location>
        <begin position="106"/>
        <end position="124"/>
    </location>
</feature>
<dbReference type="PANTHER" id="PTHR30250">
    <property type="entry name" value="PST FAMILY PREDICTED COLANIC ACID TRANSPORTER"/>
    <property type="match status" value="1"/>
</dbReference>
<evidence type="ECO:0000256" key="2">
    <source>
        <dbReference type="ARBA" id="ARBA00022475"/>
    </source>
</evidence>
<feature type="transmembrane region" description="Helical" evidence="6">
    <location>
        <begin position="379"/>
        <end position="402"/>
    </location>
</feature>
<protein>
    <submittedName>
        <fullName evidence="7">Polysaccharide biosynthesis protein</fullName>
    </submittedName>
</protein>
<feature type="transmembrane region" description="Helical" evidence="6">
    <location>
        <begin position="439"/>
        <end position="461"/>
    </location>
</feature>
<feature type="transmembrane region" description="Helical" evidence="6">
    <location>
        <begin position="248"/>
        <end position="272"/>
    </location>
</feature>
<feature type="transmembrane region" description="Helical" evidence="6">
    <location>
        <begin position="66"/>
        <end position="86"/>
    </location>
</feature>
<accession>A0A7X6S308</accession>
<evidence type="ECO:0000313" key="7">
    <source>
        <dbReference type="EMBL" id="NKZ24575.1"/>
    </source>
</evidence>
<keyword evidence="5 6" id="KW-0472">Membrane</keyword>
<dbReference type="Pfam" id="PF01943">
    <property type="entry name" value="Polysacc_synt"/>
    <property type="match status" value="1"/>
</dbReference>
<keyword evidence="4 6" id="KW-1133">Transmembrane helix</keyword>
<feature type="transmembrane region" description="Helical" evidence="6">
    <location>
        <begin position="25"/>
        <end position="46"/>
    </location>
</feature>
<evidence type="ECO:0000256" key="3">
    <source>
        <dbReference type="ARBA" id="ARBA00022692"/>
    </source>
</evidence>
<comment type="subcellular location">
    <subcellularLocation>
        <location evidence="1">Cell membrane</location>
        <topology evidence="1">Multi-pass membrane protein</topology>
    </subcellularLocation>
</comment>
<dbReference type="InterPro" id="IPR050833">
    <property type="entry name" value="Poly_Biosynth_Transport"/>
</dbReference>
<evidence type="ECO:0000256" key="1">
    <source>
        <dbReference type="ARBA" id="ARBA00004651"/>
    </source>
</evidence>
<dbReference type="CDD" id="cd13124">
    <property type="entry name" value="MATE_SpoVB_like"/>
    <property type="match status" value="1"/>
</dbReference>
<dbReference type="RefSeq" id="WP_168722364.1">
    <property type="nucleotide sequence ID" value="NZ_JAAXPN010000007.1"/>
</dbReference>
<feature type="transmembrane region" description="Helical" evidence="6">
    <location>
        <begin position="414"/>
        <end position="433"/>
    </location>
</feature>
<reference evidence="7 8" key="1">
    <citation type="submission" date="2020-04" db="EMBL/GenBank/DDBJ databases">
        <title>MicrobeNet Type strains.</title>
        <authorList>
            <person name="Nicholson A.C."/>
        </authorList>
    </citation>
    <scope>NUCLEOTIDE SEQUENCE [LARGE SCALE GENOMIC DNA]</scope>
    <source>
        <strain evidence="7 8">CCUG 61472</strain>
    </source>
</reference>
<dbReference type="GO" id="GO:0005886">
    <property type="term" value="C:plasma membrane"/>
    <property type="evidence" value="ECO:0007669"/>
    <property type="project" value="UniProtKB-SubCell"/>
</dbReference>
<proteinExistence type="predicted"/>
<dbReference type="EMBL" id="JAAXPN010000007">
    <property type="protein sequence ID" value="NKZ24575.1"/>
    <property type="molecule type" value="Genomic_DNA"/>
</dbReference>
<name>A0A7X6S308_9LACO</name>
<sequence length="552" mass="60275">MPEKPLQVEQQNIQNNKKQMLRGSFWLVAGSIMSRIIGALYIIPWAAMFGEMQYQGNALFSKGYNLYALALMAATAGVPSAVSKLVARYNAEGEHKLALKLYRTSLIIGLITGVVAAGGMWIFAPELSGGDSNVIPVLHSLAPAILIIPILSMTRGFFQGNNQMAASSFSQFIEQVLRVAYMLFMTWFILVANHGKWQNAVVQSTFAAFIGALGGIAVLMWVLYRQRAYFHDLSLQSKNATTISNKRIFAQVIFQAIPFVVVGSAIPIFQIIDQYSFFDIMQRFSNFTYAELNSQYAIFDFNANKLIMIVISLAVAMGSTTIPLLAAAHTRNDKQEIASQVRFTLELFVVVMIPAAIGMAAIARPLYITFYGFGNNTIATMGTLILQFSSYLGILFGLFTILSTVTQGLSNNALALKSLAIGIIVKLILQVPATASLGAMGPLVASFVGFGIASVVILYNLKAMYEINYKAMMPMIIYVIISAIVMGLVALTVVYGLGTILTSTGRVTQFVLAMLGMAVGGSVYIFLVLKSKFVEQLFGQRIVGLKRKLKIK</sequence>
<comment type="caution">
    <text evidence="7">The sequence shown here is derived from an EMBL/GenBank/DDBJ whole genome shotgun (WGS) entry which is preliminary data.</text>
</comment>
<dbReference type="PANTHER" id="PTHR30250:SF21">
    <property type="entry name" value="LIPID II FLIPPASE MURJ"/>
    <property type="match status" value="1"/>
</dbReference>
<dbReference type="Proteomes" id="UP000549765">
    <property type="component" value="Unassembled WGS sequence"/>
</dbReference>
<evidence type="ECO:0000313" key="8">
    <source>
        <dbReference type="Proteomes" id="UP000549765"/>
    </source>
</evidence>
<feature type="transmembrane region" description="Helical" evidence="6">
    <location>
        <begin position="201"/>
        <end position="224"/>
    </location>
</feature>